<proteinExistence type="predicted"/>
<protein>
    <submittedName>
        <fullName evidence="3">Thioesterase domain-containing protein</fullName>
    </submittedName>
</protein>
<dbReference type="InterPro" id="IPR029058">
    <property type="entry name" value="AB_hydrolase_fold"/>
</dbReference>
<evidence type="ECO:0000313" key="3">
    <source>
        <dbReference type="EMBL" id="MFC4136200.1"/>
    </source>
</evidence>
<dbReference type="SUPFAM" id="SSF56059">
    <property type="entry name" value="Glutathione synthetase ATP-binding domain-like"/>
    <property type="match status" value="1"/>
</dbReference>
<dbReference type="PROSITE" id="PS50975">
    <property type="entry name" value="ATP_GRASP"/>
    <property type="match status" value="1"/>
</dbReference>
<keyword evidence="1" id="KW-0067">ATP-binding</keyword>
<keyword evidence="4" id="KW-1185">Reference proteome</keyword>
<feature type="domain" description="ATP-grasp" evidence="2">
    <location>
        <begin position="405"/>
        <end position="612"/>
    </location>
</feature>
<reference evidence="4" key="1">
    <citation type="journal article" date="2019" name="Int. J. Syst. Evol. Microbiol.">
        <title>The Global Catalogue of Microorganisms (GCM) 10K type strain sequencing project: providing services to taxonomists for standard genome sequencing and annotation.</title>
        <authorList>
            <consortium name="The Broad Institute Genomics Platform"/>
            <consortium name="The Broad Institute Genome Sequencing Center for Infectious Disease"/>
            <person name="Wu L."/>
            <person name="Ma J."/>
        </authorList>
    </citation>
    <scope>NUCLEOTIDE SEQUENCE [LARGE SCALE GENOMIC DNA]</scope>
    <source>
        <strain evidence="4">CGMCC 4.7289</strain>
    </source>
</reference>
<dbReference type="Gene3D" id="3.30.470.20">
    <property type="entry name" value="ATP-grasp fold, B domain"/>
    <property type="match status" value="1"/>
</dbReference>
<dbReference type="Pfam" id="PF02655">
    <property type="entry name" value="ATP-grasp_3"/>
    <property type="match status" value="1"/>
</dbReference>
<keyword evidence="1" id="KW-0547">Nucleotide-binding</keyword>
<comment type="caution">
    <text evidence="3">The sequence shown here is derived from an EMBL/GenBank/DDBJ whole genome shotgun (WGS) entry which is preliminary data.</text>
</comment>
<dbReference type="Pfam" id="PF00975">
    <property type="entry name" value="Thioesterase"/>
    <property type="match status" value="1"/>
</dbReference>
<dbReference type="EMBL" id="JBHSAY010000029">
    <property type="protein sequence ID" value="MFC4136200.1"/>
    <property type="molecule type" value="Genomic_DNA"/>
</dbReference>
<dbReference type="Proteomes" id="UP001595816">
    <property type="component" value="Unassembled WGS sequence"/>
</dbReference>
<evidence type="ECO:0000313" key="4">
    <source>
        <dbReference type="Proteomes" id="UP001595816"/>
    </source>
</evidence>
<dbReference type="InterPro" id="IPR011761">
    <property type="entry name" value="ATP-grasp"/>
</dbReference>
<name>A0ABV8LYT3_9ACTN</name>
<sequence>MTTTLAADAAAAEGVRLQLLKAGDDAETLFLMPGVEGDLAELLPAVQAMTGPQQVYAMMPVLPDAIGLPAAATQVVTAIRGLQPVGPYRVGGYSFGALLALEVAQQLRAAGQDVGSLFLIEGVYDERFWPRRMWVRALLRRTGWQLARIVRMRPLAALAEVRLRGVRLIRRLVRRNAKTADSVRDVASAETHSARYAYQSMAAYRPRTYPGTLTLIATSQDRHFGCDVARLWAGLAERVVVQRVDGDHLEVVREPVAAAAVAAAIDHGLAMARPGWPGVRPRPGFERPMILTTMRWFAAARLAHALIEAGFEVSACRPRGHVLELVDGLIADCRLNRLWRRRSLVAAIRQAQPDIILPDDERALALLRRLHESVKLTDPELAALVGRSLGDPAQWTSVTSRSGLAATAKSLGVTAPETAVVDDRRQLADWPLPYALKTDGSWGGRGVAFVREPADAATAWRSVAYPPSLPRALKRLVVNFEAAPFSAWARRARPVVNAQGFVEGREGIVTAACFEGEATAVVCLEVVAATEARGPAAVVRVIDHPQMASAARVLVERFGLTGFCGFDFMITESGEAYLLEVNARVTPTCHLLVEGAAPAGRTLALFPASTPDSEFVDVPRRVPALVQRGQTLVARKQRRSARLARRLRIAR</sequence>
<accession>A0ABV8LYT3</accession>
<dbReference type="InterPro" id="IPR001031">
    <property type="entry name" value="Thioesterase"/>
</dbReference>
<evidence type="ECO:0000256" key="1">
    <source>
        <dbReference type="PROSITE-ProRule" id="PRU00409"/>
    </source>
</evidence>
<dbReference type="RefSeq" id="WP_253751363.1">
    <property type="nucleotide sequence ID" value="NZ_JAMZDZ010000001.1"/>
</dbReference>
<dbReference type="Gene3D" id="3.40.50.1820">
    <property type="entry name" value="alpha/beta hydrolase"/>
    <property type="match status" value="1"/>
</dbReference>
<evidence type="ECO:0000259" key="2">
    <source>
        <dbReference type="PROSITE" id="PS50975"/>
    </source>
</evidence>
<dbReference type="InterPro" id="IPR003806">
    <property type="entry name" value="ATP-grasp_PylC-type"/>
</dbReference>
<organism evidence="3 4">
    <name type="scientific">Hamadaea flava</name>
    <dbReference type="NCBI Taxonomy" id="1742688"/>
    <lineage>
        <taxon>Bacteria</taxon>
        <taxon>Bacillati</taxon>
        <taxon>Actinomycetota</taxon>
        <taxon>Actinomycetes</taxon>
        <taxon>Micromonosporales</taxon>
        <taxon>Micromonosporaceae</taxon>
        <taxon>Hamadaea</taxon>
    </lineage>
</organism>
<dbReference type="SUPFAM" id="SSF53474">
    <property type="entry name" value="alpha/beta-Hydrolases"/>
    <property type="match status" value="1"/>
</dbReference>
<gene>
    <name evidence="3" type="ORF">ACFOZ4_36805</name>
</gene>